<dbReference type="EMBL" id="VNHX01000005">
    <property type="protein sequence ID" value="TYP96651.1"/>
    <property type="molecule type" value="Genomic_DNA"/>
</dbReference>
<feature type="chain" id="PRO_5024301245" evidence="1">
    <location>
        <begin position="23"/>
        <end position="128"/>
    </location>
</feature>
<dbReference type="Proteomes" id="UP000325105">
    <property type="component" value="Unassembled WGS sequence"/>
</dbReference>
<reference evidence="2 3" key="1">
    <citation type="submission" date="2019-07" db="EMBL/GenBank/DDBJ databases">
        <title>Genomic Encyclopedia of Archaeal and Bacterial Type Strains, Phase II (KMG-II): from individual species to whole genera.</title>
        <authorList>
            <person name="Goeker M."/>
        </authorList>
    </citation>
    <scope>NUCLEOTIDE SEQUENCE [LARGE SCALE GENOMIC DNA]</scope>
    <source>
        <strain evidence="2 3">DSM 18850</strain>
    </source>
</reference>
<dbReference type="RefSeq" id="WP_148908036.1">
    <property type="nucleotide sequence ID" value="NZ_VNHX01000005.1"/>
</dbReference>
<accession>A0A5S5DLD0</accession>
<dbReference type="OrthoDB" id="711418at2"/>
<organism evidence="2 3">
    <name type="scientific">Sphingobacterium allocomposti</name>
    <dbReference type="NCBI Taxonomy" id="415956"/>
    <lineage>
        <taxon>Bacteria</taxon>
        <taxon>Pseudomonadati</taxon>
        <taxon>Bacteroidota</taxon>
        <taxon>Sphingobacteriia</taxon>
        <taxon>Sphingobacteriales</taxon>
        <taxon>Sphingobacteriaceae</taxon>
        <taxon>Sphingobacterium</taxon>
    </lineage>
</organism>
<name>A0A5S5DLD0_9SPHI</name>
<comment type="caution">
    <text evidence="2">The sequence shown here is derived from an EMBL/GenBank/DDBJ whole genome shotgun (WGS) entry which is preliminary data.</text>
</comment>
<evidence type="ECO:0000313" key="3">
    <source>
        <dbReference type="Proteomes" id="UP000325105"/>
    </source>
</evidence>
<dbReference type="PROSITE" id="PS51257">
    <property type="entry name" value="PROKAR_LIPOPROTEIN"/>
    <property type="match status" value="1"/>
</dbReference>
<proteinExistence type="predicted"/>
<evidence type="ECO:0000256" key="1">
    <source>
        <dbReference type="SAM" id="SignalP"/>
    </source>
</evidence>
<keyword evidence="1" id="KW-0732">Signal</keyword>
<keyword evidence="3" id="KW-1185">Reference proteome</keyword>
<dbReference type="AlphaFoldDB" id="A0A5S5DLD0"/>
<protein>
    <submittedName>
        <fullName evidence="2">Uncharacterized protein</fullName>
    </submittedName>
</protein>
<gene>
    <name evidence="2" type="ORF">BC792_105142</name>
</gene>
<feature type="signal peptide" evidence="1">
    <location>
        <begin position="1"/>
        <end position="22"/>
    </location>
</feature>
<evidence type="ECO:0000313" key="2">
    <source>
        <dbReference type="EMBL" id="TYP96651.1"/>
    </source>
</evidence>
<sequence length="128" mass="14299">MKRCIKILGLLVIAFLTFSACSEDDDPADNILFADRYKGTISYSTTDDDEDVTAAEGTVTVTKVGNLYNFAFSNGIPNINGVEFEQRGDNYYWNIGGSATSYIKINADELFITYIRDGKTWFADCDRD</sequence>